<sequence>MPKTAKQKAAANREAAKHNKPIPYHAPALPTDLSLTADPNYQPESASEDEDDVPMAAADVGVLPVLLAPDLIFRVRVSPWDKVVPKKKEIPPELRHESEEPDSDVEMVDVLPSEVPRVSVPSEELPAFVQCSVSVDVEMSSTELETDIPIESAPSTLNDTEADFPASFVPATLPTPSPAPQVPVVTISTDSAAEIKAKHRRLRKLIKKNRTELSKKATLLTNAGAAAAILDLEALSQFNDKSQELSLKRLRLIQSLKGAARIRIPQIKQRIQSLHPNKEASLAIAHRCGKGEYYARLLRSMAVHLLEHGTLPEKQQGKGAHHESLLLNPVVHEALQEWVKGTLDVEEGGFEGRLKLPKEPLPPTKSGDSVTTPATARVNETTATQETAAKKTRGKGKKATAASCVLIVTTGSAAV</sequence>
<feature type="compositionally biased region" description="Polar residues" evidence="1">
    <location>
        <begin position="33"/>
        <end position="45"/>
    </location>
</feature>
<reference evidence="2 3" key="1">
    <citation type="journal article" date="2024" name="J Genomics">
        <title>Draft genome sequencing and assembly of Favolaschia claudopus CIRM-BRFM 2984 isolated from oak limbs.</title>
        <authorList>
            <person name="Navarro D."/>
            <person name="Drula E."/>
            <person name="Chaduli D."/>
            <person name="Cazenave R."/>
            <person name="Ahrendt S."/>
            <person name="Wang J."/>
            <person name="Lipzen A."/>
            <person name="Daum C."/>
            <person name="Barry K."/>
            <person name="Grigoriev I.V."/>
            <person name="Favel A."/>
            <person name="Rosso M.N."/>
            <person name="Martin F."/>
        </authorList>
    </citation>
    <scope>NUCLEOTIDE SEQUENCE [LARGE SCALE GENOMIC DNA]</scope>
    <source>
        <strain evidence="2 3">CIRM-BRFM 2984</strain>
    </source>
</reference>
<keyword evidence="3" id="KW-1185">Reference proteome</keyword>
<gene>
    <name evidence="2" type="ORF">R3P38DRAFT_2782422</name>
</gene>
<proteinExistence type="predicted"/>
<evidence type="ECO:0000313" key="3">
    <source>
        <dbReference type="Proteomes" id="UP001362999"/>
    </source>
</evidence>
<feature type="region of interest" description="Disordered" evidence="1">
    <location>
        <begin position="1"/>
        <end position="52"/>
    </location>
</feature>
<dbReference type="Proteomes" id="UP001362999">
    <property type="component" value="Unassembled WGS sequence"/>
</dbReference>
<evidence type="ECO:0000256" key="1">
    <source>
        <dbReference type="SAM" id="MobiDB-lite"/>
    </source>
</evidence>
<dbReference type="EMBL" id="JAWWNJ010000042">
    <property type="protein sequence ID" value="KAK7020018.1"/>
    <property type="molecule type" value="Genomic_DNA"/>
</dbReference>
<evidence type="ECO:0000313" key="2">
    <source>
        <dbReference type="EMBL" id="KAK7020018.1"/>
    </source>
</evidence>
<name>A0AAW0B1Z1_9AGAR</name>
<dbReference type="AlphaFoldDB" id="A0AAW0B1Z1"/>
<protein>
    <submittedName>
        <fullName evidence="2">Uncharacterized protein</fullName>
    </submittedName>
</protein>
<organism evidence="2 3">
    <name type="scientific">Favolaschia claudopus</name>
    <dbReference type="NCBI Taxonomy" id="2862362"/>
    <lineage>
        <taxon>Eukaryota</taxon>
        <taxon>Fungi</taxon>
        <taxon>Dikarya</taxon>
        <taxon>Basidiomycota</taxon>
        <taxon>Agaricomycotina</taxon>
        <taxon>Agaricomycetes</taxon>
        <taxon>Agaricomycetidae</taxon>
        <taxon>Agaricales</taxon>
        <taxon>Marasmiineae</taxon>
        <taxon>Mycenaceae</taxon>
        <taxon>Favolaschia</taxon>
    </lineage>
</organism>
<accession>A0AAW0B1Z1</accession>
<feature type="region of interest" description="Disordered" evidence="1">
    <location>
        <begin position="353"/>
        <end position="394"/>
    </location>
</feature>
<comment type="caution">
    <text evidence="2">The sequence shown here is derived from an EMBL/GenBank/DDBJ whole genome shotgun (WGS) entry which is preliminary data.</text>
</comment>